<protein>
    <submittedName>
        <fullName evidence="2">Uncharacterized protein</fullName>
    </submittedName>
</protein>
<proteinExistence type="predicted"/>
<dbReference type="Proteomes" id="UP001153269">
    <property type="component" value="Unassembled WGS sequence"/>
</dbReference>
<reference evidence="2" key="1">
    <citation type="submission" date="2020-03" db="EMBL/GenBank/DDBJ databases">
        <authorList>
            <person name="Weist P."/>
        </authorList>
    </citation>
    <scope>NUCLEOTIDE SEQUENCE</scope>
</reference>
<comment type="caution">
    <text evidence="2">The sequence shown here is derived from an EMBL/GenBank/DDBJ whole genome shotgun (WGS) entry which is preliminary data.</text>
</comment>
<name>A0A9N7VSF2_PLEPL</name>
<accession>A0A9N7VSF2</accession>
<organism evidence="2 3">
    <name type="scientific">Pleuronectes platessa</name>
    <name type="common">European plaice</name>
    <dbReference type="NCBI Taxonomy" id="8262"/>
    <lineage>
        <taxon>Eukaryota</taxon>
        <taxon>Metazoa</taxon>
        <taxon>Chordata</taxon>
        <taxon>Craniata</taxon>
        <taxon>Vertebrata</taxon>
        <taxon>Euteleostomi</taxon>
        <taxon>Actinopterygii</taxon>
        <taxon>Neopterygii</taxon>
        <taxon>Teleostei</taxon>
        <taxon>Neoteleostei</taxon>
        <taxon>Acanthomorphata</taxon>
        <taxon>Carangaria</taxon>
        <taxon>Pleuronectiformes</taxon>
        <taxon>Pleuronectoidei</taxon>
        <taxon>Pleuronectidae</taxon>
        <taxon>Pleuronectes</taxon>
    </lineage>
</organism>
<gene>
    <name evidence="2" type="ORF">PLEPLA_LOCUS42248</name>
</gene>
<feature type="region of interest" description="Disordered" evidence="1">
    <location>
        <begin position="56"/>
        <end position="75"/>
    </location>
</feature>
<evidence type="ECO:0000256" key="1">
    <source>
        <dbReference type="SAM" id="MobiDB-lite"/>
    </source>
</evidence>
<dbReference type="AlphaFoldDB" id="A0A9N7VSF2"/>
<evidence type="ECO:0000313" key="2">
    <source>
        <dbReference type="EMBL" id="CAB1454482.1"/>
    </source>
</evidence>
<keyword evidence="3" id="KW-1185">Reference proteome</keyword>
<dbReference type="EMBL" id="CADEAL010004214">
    <property type="protein sequence ID" value="CAB1454482.1"/>
    <property type="molecule type" value="Genomic_DNA"/>
</dbReference>
<sequence>MYGARGADVGGVRCLAQGALDRGVGRILFDFLDRSKCCPSRQLVQESVYRSVTAACSSTRRKPSQDPESLLPNIRSSTTTKHLSTTGAHHALCGLFKNPGDQSAVVIPRRLSMLQFLVIELIAW</sequence>
<evidence type="ECO:0000313" key="3">
    <source>
        <dbReference type="Proteomes" id="UP001153269"/>
    </source>
</evidence>